<comment type="caution">
    <text evidence="4">The sequence shown here is derived from an EMBL/GenBank/DDBJ whole genome shotgun (WGS) entry which is preliminary data.</text>
</comment>
<dbReference type="PANTHER" id="PTHR13696">
    <property type="entry name" value="P-LOOP CONTAINING NUCLEOSIDE TRIPHOSPHATE HYDROLASE"/>
    <property type="match status" value="1"/>
</dbReference>
<dbReference type="CDD" id="cd02042">
    <property type="entry name" value="ParAB_family"/>
    <property type="match status" value="1"/>
</dbReference>
<evidence type="ECO:0000259" key="3">
    <source>
        <dbReference type="Pfam" id="PF13614"/>
    </source>
</evidence>
<dbReference type="InterPro" id="IPR050678">
    <property type="entry name" value="DNA_Partitioning_ATPase"/>
</dbReference>
<dbReference type="Gene3D" id="3.40.50.300">
    <property type="entry name" value="P-loop containing nucleotide triphosphate hydrolases"/>
    <property type="match status" value="1"/>
</dbReference>
<dbReference type="EMBL" id="JAHLFE010000109">
    <property type="protein sequence ID" value="MBU3844340.1"/>
    <property type="molecule type" value="Genomic_DNA"/>
</dbReference>
<evidence type="ECO:0000256" key="2">
    <source>
        <dbReference type="SAM" id="MobiDB-lite"/>
    </source>
</evidence>
<gene>
    <name evidence="4" type="ORF">H9847_05655</name>
</gene>
<name>A0A948TGC8_9GAMM</name>
<dbReference type="InterPro" id="IPR027417">
    <property type="entry name" value="P-loop_NTPase"/>
</dbReference>
<sequence length="851" mass="88390">MSAAANSVVLAIANHKGGVGKTSTAMNLACAFAGTRRSVLLVDLDPQGSATVSMLRERPTSFISSGNALIQGTSLVPCIKHFPQLRFDLLPASDDLTAFCVNKHSSPHKELLLRAAFAPLRQIYDVIIIDCPPALNLLTINALCAADELIIPLSCEFFAVEGLGSLLRLFERLKIEGKSKVHFMGIVRTLFDKGETLSQKISQDLKLSFGPLIFTTIIPYTSRISEAPSIGRPVILYDKSSIGARAYLSLAGEILTRLDQLPSTTPHPQQAQDVAVKSKAVSAGTYVTSPIPRAHTFSGDAVQAQRLGEKMAETAAEVAAAIRRIRANKPEVHTTELVLSAFRHVQAQVNAVAAADGTLEADLSAATPLWQPQAAAAAPMQTPVQASAMAAAVAIPAESVAAVAAVAERAPAPQSEVETAPTVTSKVQPPVTDTAPATEPVAVAEHGSARADALEQELQAQLQALSQLKVGITATRSATASPVASVDNDLNAVPEESGAGQSVAVTTPNPVPVKAPVASLQPPAPQVEPIATAASAPEQVVTPNAPEIASDPVQDDTEDVHSPQVVKARLQRLLTQVQAKQQRASLPPEISAAQAAAANAAAAAILQRPESVVLRPEVPREVAEALTPAAESISPDFTAGHVELVGTDQEELRPEIAATAPLTEPVPLTAPVSVPEVAPLTAASAAATATAPAPEMSAPLNSAVWAAAATENASTVERVERVESGESEIDFSADQLLQEVADMPGERAENLAPQWSGEHFASQAAEAALQAVLADMMSMALSEDLNVGTGDSDFDAVADAVTATTVTTKAEPVRNPVPVSGVEKQAQAALKATTQAAAARLQNAAPENPEL</sequence>
<organism evidence="4 5">
    <name type="scientific">Candidatus Anaerobiospirillum pullicola</name>
    <dbReference type="NCBI Taxonomy" id="2838451"/>
    <lineage>
        <taxon>Bacteria</taxon>
        <taxon>Pseudomonadati</taxon>
        <taxon>Pseudomonadota</taxon>
        <taxon>Gammaproteobacteria</taxon>
        <taxon>Aeromonadales</taxon>
        <taxon>Succinivibrionaceae</taxon>
        <taxon>Anaerobiospirillum</taxon>
    </lineage>
</organism>
<feature type="region of interest" description="Disordered" evidence="2">
    <location>
        <begin position="413"/>
        <end position="432"/>
    </location>
</feature>
<dbReference type="Proteomes" id="UP000733611">
    <property type="component" value="Unassembled WGS sequence"/>
</dbReference>
<dbReference type="AlphaFoldDB" id="A0A948TGC8"/>
<dbReference type="PANTHER" id="PTHR13696:SF52">
    <property type="entry name" value="PARA FAMILY PROTEIN CT_582"/>
    <property type="match status" value="1"/>
</dbReference>
<feature type="domain" description="AAA" evidence="3">
    <location>
        <begin position="9"/>
        <end position="180"/>
    </location>
</feature>
<accession>A0A948TGC8</accession>
<reference evidence="4" key="2">
    <citation type="submission" date="2021-04" db="EMBL/GenBank/DDBJ databases">
        <authorList>
            <person name="Gilroy R."/>
        </authorList>
    </citation>
    <scope>NUCLEOTIDE SEQUENCE</scope>
    <source>
        <strain evidence="4">378</strain>
    </source>
</reference>
<dbReference type="FunFam" id="3.40.50.300:FF:000285">
    <property type="entry name" value="Sporulation initiation inhibitor Soj"/>
    <property type="match status" value="1"/>
</dbReference>
<dbReference type="Pfam" id="PF13614">
    <property type="entry name" value="AAA_31"/>
    <property type="match status" value="1"/>
</dbReference>
<protein>
    <submittedName>
        <fullName evidence="4">AAA family ATPase</fullName>
    </submittedName>
</protein>
<dbReference type="InterPro" id="IPR025669">
    <property type="entry name" value="AAA_dom"/>
</dbReference>
<proteinExistence type="predicted"/>
<evidence type="ECO:0000256" key="1">
    <source>
        <dbReference type="ARBA" id="ARBA00060876"/>
    </source>
</evidence>
<evidence type="ECO:0000313" key="4">
    <source>
        <dbReference type="EMBL" id="MBU3844340.1"/>
    </source>
</evidence>
<comment type="similarity">
    <text evidence="1">To B.subtilis soj.</text>
</comment>
<dbReference type="SUPFAM" id="SSF52540">
    <property type="entry name" value="P-loop containing nucleoside triphosphate hydrolases"/>
    <property type="match status" value="1"/>
</dbReference>
<reference evidence="4" key="1">
    <citation type="journal article" date="2021" name="PeerJ">
        <title>Extensive microbial diversity within the chicken gut microbiome revealed by metagenomics and culture.</title>
        <authorList>
            <person name="Gilroy R."/>
            <person name="Ravi A."/>
            <person name="Getino M."/>
            <person name="Pursley I."/>
            <person name="Horton D.L."/>
            <person name="Alikhan N.F."/>
            <person name="Baker D."/>
            <person name="Gharbi K."/>
            <person name="Hall N."/>
            <person name="Watson M."/>
            <person name="Adriaenssens E.M."/>
            <person name="Foster-Nyarko E."/>
            <person name="Jarju S."/>
            <person name="Secka A."/>
            <person name="Antonio M."/>
            <person name="Oren A."/>
            <person name="Chaudhuri R.R."/>
            <person name="La Ragione R."/>
            <person name="Hildebrand F."/>
            <person name="Pallen M.J."/>
        </authorList>
    </citation>
    <scope>NUCLEOTIDE SEQUENCE</scope>
    <source>
        <strain evidence="4">378</strain>
    </source>
</reference>
<evidence type="ECO:0000313" key="5">
    <source>
        <dbReference type="Proteomes" id="UP000733611"/>
    </source>
</evidence>